<dbReference type="CDD" id="cd04489">
    <property type="entry name" value="ExoVII_LU_OBF"/>
    <property type="match status" value="1"/>
</dbReference>
<dbReference type="NCBIfam" id="TIGR00237">
    <property type="entry name" value="xseA"/>
    <property type="match status" value="1"/>
</dbReference>
<evidence type="ECO:0000256" key="3">
    <source>
        <dbReference type="ARBA" id="ARBA00022801"/>
    </source>
</evidence>
<keyword evidence="4 5" id="KW-0269">Exonuclease</keyword>
<dbReference type="Pfam" id="PF13742">
    <property type="entry name" value="tRNA_anti_2"/>
    <property type="match status" value="1"/>
</dbReference>
<dbReference type="GO" id="GO:0006308">
    <property type="term" value="P:DNA catabolic process"/>
    <property type="evidence" value="ECO:0007669"/>
    <property type="project" value="UniProtKB-UniRule"/>
</dbReference>
<keyword evidence="10" id="KW-1185">Reference proteome</keyword>
<evidence type="ECO:0000256" key="5">
    <source>
        <dbReference type="HAMAP-Rule" id="MF_00378"/>
    </source>
</evidence>
<comment type="catalytic activity">
    <reaction evidence="5 6">
        <text>Exonucleolytic cleavage in either 5'- to 3'- or 3'- to 5'-direction to yield nucleoside 5'-phosphates.</text>
        <dbReference type="EC" id="3.1.11.6"/>
    </reaction>
</comment>
<sequence>MKILSVSEVTKYIKDKIENDFLLANIWVKGEISNLKNHSSGHVYLTLKDRDACLKVVMFRSRAKGLLFRPENGMSVVIRGYISVYERDGSYQLYAEGMEPEGIGALYIAFEQLKQKLAARGLFDPDRKRPIPRIPKVVGIITSPTGAAVQDMLNIIRRRWPKVQIILAPVLVQGEGAPASIARAIAQMNGLHNIDVLIVGRGGGSLEELWAFNTEEVALAIANSQIPVISAVGHETDYTIADMVADLRAPTPSAAAELVVPDCREMARYLQGLEQRLVKGMANGLERARQRVKNCTDSQPLRRPYLITGNRQQTVDMLTSNLQRAGKLLLADKTALLAGLAGKLHVLSPLATMARGYSICTTSEGKVVTDAGSLAIGQTVHVLLSKGEIGCKVESKFEVAWGEK</sequence>
<dbReference type="GO" id="GO:0008855">
    <property type="term" value="F:exodeoxyribonuclease VII activity"/>
    <property type="evidence" value="ECO:0007669"/>
    <property type="project" value="UniProtKB-UniRule"/>
</dbReference>
<keyword evidence="1 5" id="KW-0963">Cytoplasm</keyword>
<proteinExistence type="inferred from homology"/>
<dbReference type="GO" id="GO:0003676">
    <property type="term" value="F:nucleic acid binding"/>
    <property type="evidence" value="ECO:0007669"/>
    <property type="project" value="InterPro"/>
</dbReference>
<evidence type="ECO:0000256" key="2">
    <source>
        <dbReference type="ARBA" id="ARBA00022722"/>
    </source>
</evidence>
<gene>
    <name evidence="5" type="primary">xseA</name>
    <name evidence="9" type="ORF">SAMN02745133_00821</name>
</gene>
<evidence type="ECO:0000259" key="7">
    <source>
        <dbReference type="Pfam" id="PF02601"/>
    </source>
</evidence>
<evidence type="ECO:0000256" key="1">
    <source>
        <dbReference type="ARBA" id="ARBA00022490"/>
    </source>
</evidence>
<dbReference type="InterPro" id="IPR003753">
    <property type="entry name" value="Exonuc_VII_L"/>
</dbReference>
<accession>A0A1M4V0Y7</accession>
<dbReference type="InterPro" id="IPR025824">
    <property type="entry name" value="OB-fold_nuc-bd_dom"/>
</dbReference>
<evidence type="ECO:0000256" key="6">
    <source>
        <dbReference type="RuleBase" id="RU004355"/>
    </source>
</evidence>
<name>A0A1M4V0Y7_9FIRM</name>
<comment type="function">
    <text evidence="5">Bidirectionally degrades single-stranded DNA into large acid-insoluble oligonucleotides, which are then degraded further into small acid-soluble oligonucleotides.</text>
</comment>
<comment type="subcellular location">
    <subcellularLocation>
        <location evidence="5 6">Cytoplasm</location>
    </subcellularLocation>
</comment>
<dbReference type="STRING" id="1121429.SAMN02745133_00821"/>
<evidence type="ECO:0000313" key="9">
    <source>
        <dbReference type="EMBL" id="SHE62543.1"/>
    </source>
</evidence>
<evidence type="ECO:0000259" key="8">
    <source>
        <dbReference type="Pfam" id="PF13742"/>
    </source>
</evidence>
<feature type="domain" description="Exonuclease VII large subunit C-terminal" evidence="7">
    <location>
        <begin position="122"/>
        <end position="327"/>
    </location>
</feature>
<evidence type="ECO:0000256" key="4">
    <source>
        <dbReference type="ARBA" id="ARBA00022839"/>
    </source>
</evidence>
<dbReference type="EC" id="3.1.11.6" evidence="5"/>
<dbReference type="PANTHER" id="PTHR30008:SF0">
    <property type="entry name" value="EXODEOXYRIBONUCLEASE 7 LARGE SUBUNIT"/>
    <property type="match status" value="1"/>
</dbReference>
<dbReference type="HAMAP" id="MF_00378">
    <property type="entry name" value="Exonuc_7_L"/>
    <property type="match status" value="1"/>
</dbReference>
<dbReference type="Pfam" id="PF02601">
    <property type="entry name" value="Exonuc_VII_L"/>
    <property type="match status" value="1"/>
</dbReference>
<dbReference type="EMBL" id="FQUY01000003">
    <property type="protein sequence ID" value="SHE62543.1"/>
    <property type="molecule type" value="Genomic_DNA"/>
</dbReference>
<feature type="domain" description="OB-fold nucleic acid binding" evidence="8">
    <location>
        <begin position="4"/>
        <end position="99"/>
    </location>
</feature>
<dbReference type="AlphaFoldDB" id="A0A1M4V0Y7"/>
<dbReference type="RefSeq" id="WP_073236132.1">
    <property type="nucleotide sequence ID" value="NZ_FQUY01000003.1"/>
</dbReference>
<keyword evidence="3 5" id="KW-0378">Hydrolase</keyword>
<dbReference type="GO" id="GO:0005737">
    <property type="term" value="C:cytoplasm"/>
    <property type="evidence" value="ECO:0007669"/>
    <property type="project" value="UniProtKB-SubCell"/>
</dbReference>
<dbReference type="InterPro" id="IPR020579">
    <property type="entry name" value="Exonuc_VII_lsu_C"/>
</dbReference>
<keyword evidence="2 5" id="KW-0540">Nuclease</keyword>
<protein>
    <recommendedName>
        <fullName evidence="5">Exodeoxyribonuclease 7 large subunit</fullName>
        <ecNumber evidence="5">3.1.11.6</ecNumber>
    </recommendedName>
    <alternativeName>
        <fullName evidence="5">Exodeoxyribonuclease VII large subunit</fullName>
        <shortName evidence="5">Exonuclease VII large subunit</shortName>
    </alternativeName>
</protein>
<dbReference type="GO" id="GO:0009318">
    <property type="term" value="C:exodeoxyribonuclease VII complex"/>
    <property type="evidence" value="ECO:0007669"/>
    <property type="project" value="UniProtKB-UniRule"/>
</dbReference>
<dbReference type="PANTHER" id="PTHR30008">
    <property type="entry name" value="EXODEOXYRIBONUCLEASE 7 LARGE SUBUNIT"/>
    <property type="match status" value="1"/>
</dbReference>
<dbReference type="Proteomes" id="UP000184148">
    <property type="component" value="Unassembled WGS sequence"/>
</dbReference>
<reference evidence="10" key="1">
    <citation type="submission" date="2016-11" db="EMBL/GenBank/DDBJ databases">
        <authorList>
            <person name="Varghese N."/>
            <person name="Submissions S."/>
        </authorList>
    </citation>
    <scope>NUCLEOTIDE SEQUENCE [LARGE SCALE GENOMIC DNA]</scope>
    <source>
        <strain evidence="10">DSM 12395</strain>
    </source>
</reference>
<evidence type="ECO:0000313" key="10">
    <source>
        <dbReference type="Proteomes" id="UP000184148"/>
    </source>
</evidence>
<dbReference type="OrthoDB" id="9802795at2"/>
<comment type="similarity">
    <text evidence="5 6">Belongs to the XseA family.</text>
</comment>
<comment type="subunit">
    <text evidence="5">Heterooligomer composed of large and small subunits.</text>
</comment>
<organism evidence="9 10">
    <name type="scientific">Desulforamulus putei DSM 12395</name>
    <dbReference type="NCBI Taxonomy" id="1121429"/>
    <lineage>
        <taxon>Bacteria</taxon>
        <taxon>Bacillati</taxon>
        <taxon>Bacillota</taxon>
        <taxon>Clostridia</taxon>
        <taxon>Eubacteriales</taxon>
        <taxon>Peptococcaceae</taxon>
        <taxon>Desulforamulus</taxon>
    </lineage>
</organism>